<dbReference type="OrthoDB" id="254816at2759"/>
<comment type="caution">
    <text evidence="1">The sequence shown here is derived from an EMBL/GenBank/DDBJ whole genome shotgun (WGS) entry which is preliminary data.</text>
</comment>
<evidence type="ECO:0000313" key="2">
    <source>
        <dbReference type="Proteomes" id="UP000192257"/>
    </source>
</evidence>
<dbReference type="Proteomes" id="UP000192257">
    <property type="component" value="Unassembled WGS sequence"/>
</dbReference>
<keyword evidence="2" id="KW-1185">Reference proteome</keyword>
<dbReference type="AlphaFoldDB" id="A0A1X0NRF4"/>
<name>A0A1X0NRF4_9TRYP</name>
<sequence>MSSPDHHSSTLPTWHSVHGALRRLLSHTMALVRTLAGLNRSRPGVHCSRTGAIHMLGAGAALLLEEAQRRTAQVTAVATRTTAGVLLQHKGGQPKENPPRVGDCEALEELERRRGAARRVLSKCITAAERLMDKLQRPTQAVEWGVHTGG</sequence>
<proteinExistence type="predicted"/>
<dbReference type="EMBL" id="NBCO01000026">
    <property type="protein sequence ID" value="ORC86759.1"/>
    <property type="molecule type" value="Genomic_DNA"/>
</dbReference>
<reference evidence="1 2" key="1">
    <citation type="submission" date="2017-03" db="EMBL/GenBank/DDBJ databases">
        <title>An alternative strategy for trypanosome survival in the mammalian bloodstream revealed through genome and transcriptome analysis of the ubiquitous bovine parasite Trypanosoma (Megatrypanum) theileri.</title>
        <authorList>
            <person name="Kelly S."/>
            <person name="Ivens A."/>
            <person name="Mott A."/>
            <person name="O'Neill E."/>
            <person name="Emms D."/>
            <person name="Macleod O."/>
            <person name="Voorheis P."/>
            <person name="Matthews J."/>
            <person name="Matthews K."/>
            <person name="Carrington M."/>
        </authorList>
    </citation>
    <scope>NUCLEOTIDE SEQUENCE [LARGE SCALE GENOMIC DNA]</scope>
    <source>
        <strain evidence="1">Edinburgh</strain>
    </source>
</reference>
<gene>
    <name evidence="1" type="ORF">TM35_000262110</name>
</gene>
<dbReference type="VEuPathDB" id="TriTrypDB:TM35_000262110"/>
<dbReference type="RefSeq" id="XP_028880825.1">
    <property type="nucleotide sequence ID" value="XM_029027948.1"/>
</dbReference>
<organism evidence="1 2">
    <name type="scientific">Trypanosoma theileri</name>
    <dbReference type="NCBI Taxonomy" id="67003"/>
    <lineage>
        <taxon>Eukaryota</taxon>
        <taxon>Discoba</taxon>
        <taxon>Euglenozoa</taxon>
        <taxon>Kinetoplastea</taxon>
        <taxon>Metakinetoplastina</taxon>
        <taxon>Trypanosomatida</taxon>
        <taxon>Trypanosomatidae</taxon>
        <taxon>Trypanosoma</taxon>
    </lineage>
</organism>
<accession>A0A1X0NRF4</accession>
<dbReference type="GeneID" id="39987728"/>
<protein>
    <submittedName>
        <fullName evidence="1">Uncharacterized protein</fullName>
    </submittedName>
</protein>
<evidence type="ECO:0000313" key="1">
    <source>
        <dbReference type="EMBL" id="ORC86759.1"/>
    </source>
</evidence>